<feature type="compositionally biased region" description="Basic and acidic residues" evidence="10">
    <location>
        <begin position="23"/>
        <end position="36"/>
    </location>
</feature>
<keyword evidence="6" id="KW-0378">Hydrolase</keyword>
<gene>
    <name evidence="12" type="ORF">K443DRAFT_108121</name>
</gene>
<comment type="similarity">
    <text evidence="2">Belongs to the REXO4 family.</text>
</comment>
<dbReference type="GO" id="GO:0003676">
    <property type="term" value="F:nucleic acid binding"/>
    <property type="evidence" value="ECO:0007669"/>
    <property type="project" value="InterPro"/>
</dbReference>
<reference evidence="13" key="2">
    <citation type="submission" date="2015-01" db="EMBL/GenBank/DDBJ databases">
        <title>Evolutionary Origins and Diversification of the Mycorrhizal Mutualists.</title>
        <authorList>
            <consortium name="DOE Joint Genome Institute"/>
            <consortium name="Mycorrhizal Genomics Consortium"/>
            <person name="Kohler A."/>
            <person name="Kuo A."/>
            <person name="Nagy L.G."/>
            <person name="Floudas D."/>
            <person name="Copeland A."/>
            <person name="Barry K.W."/>
            <person name="Cichocki N."/>
            <person name="Veneault-Fourrey C."/>
            <person name="LaButti K."/>
            <person name="Lindquist E.A."/>
            <person name="Lipzen A."/>
            <person name="Lundell T."/>
            <person name="Morin E."/>
            <person name="Murat C."/>
            <person name="Riley R."/>
            <person name="Ohm R."/>
            <person name="Sun H."/>
            <person name="Tunlid A."/>
            <person name="Henrissat B."/>
            <person name="Grigoriev I.V."/>
            <person name="Hibbett D.S."/>
            <person name="Martin F."/>
        </authorList>
    </citation>
    <scope>NUCLEOTIDE SEQUENCE [LARGE SCALE GENOMIC DNA]</scope>
    <source>
        <strain evidence="13">LaAM-08-1</strain>
    </source>
</reference>
<dbReference type="CDD" id="cd06144">
    <property type="entry name" value="REX4_like"/>
    <property type="match status" value="1"/>
</dbReference>
<dbReference type="EMBL" id="KN838739">
    <property type="protein sequence ID" value="KIJ95917.1"/>
    <property type="molecule type" value="Genomic_DNA"/>
</dbReference>
<accession>A0A0C9XIC6</accession>
<dbReference type="OrthoDB" id="8191639at2759"/>
<dbReference type="STRING" id="1095629.A0A0C9XIC6"/>
<evidence type="ECO:0000256" key="1">
    <source>
        <dbReference type="ARBA" id="ARBA00004123"/>
    </source>
</evidence>
<dbReference type="InterPro" id="IPR013520">
    <property type="entry name" value="Ribonucl_H"/>
</dbReference>
<evidence type="ECO:0000256" key="7">
    <source>
        <dbReference type="ARBA" id="ARBA00022839"/>
    </source>
</evidence>
<evidence type="ECO:0000259" key="11">
    <source>
        <dbReference type="SMART" id="SM00479"/>
    </source>
</evidence>
<dbReference type="Pfam" id="PF00929">
    <property type="entry name" value="RNase_T"/>
    <property type="match status" value="1"/>
</dbReference>
<evidence type="ECO:0000256" key="6">
    <source>
        <dbReference type="ARBA" id="ARBA00022801"/>
    </source>
</evidence>
<dbReference type="InterPro" id="IPR037431">
    <property type="entry name" value="REX4_DEDDh_dom"/>
</dbReference>
<dbReference type="PANTHER" id="PTHR12801:SF45">
    <property type="entry name" value="RNA EXONUCLEASE 4"/>
    <property type="match status" value="1"/>
</dbReference>
<organism evidence="12 13">
    <name type="scientific">Laccaria amethystina LaAM-08-1</name>
    <dbReference type="NCBI Taxonomy" id="1095629"/>
    <lineage>
        <taxon>Eukaryota</taxon>
        <taxon>Fungi</taxon>
        <taxon>Dikarya</taxon>
        <taxon>Basidiomycota</taxon>
        <taxon>Agaricomycotina</taxon>
        <taxon>Agaricomycetes</taxon>
        <taxon>Agaricomycetidae</taxon>
        <taxon>Agaricales</taxon>
        <taxon>Agaricineae</taxon>
        <taxon>Hydnangiaceae</taxon>
        <taxon>Laccaria</taxon>
    </lineage>
</organism>
<dbReference type="InterPro" id="IPR047021">
    <property type="entry name" value="REXO1/3/4-like"/>
</dbReference>
<proteinExistence type="inferred from homology"/>
<dbReference type="GO" id="GO:0008408">
    <property type="term" value="F:3'-5' exonuclease activity"/>
    <property type="evidence" value="ECO:0007669"/>
    <property type="project" value="InterPro"/>
</dbReference>
<evidence type="ECO:0000313" key="13">
    <source>
        <dbReference type="Proteomes" id="UP000054477"/>
    </source>
</evidence>
<keyword evidence="4" id="KW-0698">rRNA processing</keyword>
<dbReference type="SMART" id="SM00479">
    <property type="entry name" value="EXOIII"/>
    <property type="match status" value="1"/>
</dbReference>
<dbReference type="GO" id="GO:0005634">
    <property type="term" value="C:nucleus"/>
    <property type="evidence" value="ECO:0007669"/>
    <property type="project" value="UniProtKB-SubCell"/>
</dbReference>
<keyword evidence="7" id="KW-0269">Exonuclease</keyword>
<evidence type="ECO:0000256" key="9">
    <source>
        <dbReference type="ARBA" id="ARBA00025599"/>
    </source>
</evidence>
<dbReference type="InterPro" id="IPR012337">
    <property type="entry name" value="RNaseH-like_sf"/>
</dbReference>
<keyword evidence="8" id="KW-0539">Nucleus</keyword>
<feature type="domain" description="Exonuclease" evidence="11">
    <location>
        <begin position="119"/>
        <end position="280"/>
    </location>
</feature>
<evidence type="ECO:0000256" key="3">
    <source>
        <dbReference type="ARBA" id="ARBA00016937"/>
    </source>
</evidence>
<evidence type="ECO:0000256" key="8">
    <source>
        <dbReference type="ARBA" id="ARBA00023242"/>
    </source>
</evidence>
<comment type="function">
    <text evidence="9">Exoribonuclease involved in ribosome biosynthesis. Involved in the processing of ITS1, the internal transcribed spacer localized between the 18S and 5.8S rRNAs.</text>
</comment>
<feature type="compositionally biased region" description="Polar residues" evidence="10">
    <location>
        <begin position="1"/>
        <end position="17"/>
    </location>
</feature>
<comment type="subcellular location">
    <subcellularLocation>
        <location evidence="1">Nucleus</location>
    </subcellularLocation>
</comment>
<keyword evidence="13" id="KW-1185">Reference proteome</keyword>
<evidence type="ECO:0000256" key="10">
    <source>
        <dbReference type="SAM" id="MobiDB-lite"/>
    </source>
</evidence>
<dbReference type="HOGENOM" id="CLU_022453_6_0_1"/>
<name>A0A0C9XIC6_9AGAR</name>
<dbReference type="AlphaFoldDB" id="A0A0C9XIC6"/>
<feature type="region of interest" description="Disordered" evidence="10">
    <location>
        <begin position="1"/>
        <end position="71"/>
    </location>
</feature>
<evidence type="ECO:0000256" key="4">
    <source>
        <dbReference type="ARBA" id="ARBA00022552"/>
    </source>
</evidence>
<evidence type="ECO:0000256" key="5">
    <source>
        <dbReference type="ARBA" id="ARBA00022722"/>
    </source>
</evidence>
<dbReference type="SUPFAM" id="SSF53098">
    <property type="entry name" value="Ribonuclease H-like"/>
    <property type="match status" value="1"/>
</dbReference>
<dbReference type="FunFam" id="3.30.420.10:FF:000007">
    <property type="entry name" value="Interferon-stimulated exonuclease gene 20"/>
    <property type="match status" value="1"/>
</dbReference>
<evidence type="ECO:0000313" key="12">
    <source>
        <dbReference type="EMBL" id="KIJ95917.1"/>
    </source>
</evidence>
<dbReference type="Gene3D" id="3.30.420.10">
    <property type="entry name" value="Ribonuclease H-like superfamily/Ribonuclease H"/>
    <property type="match status" value="1"/>
</dbReference>
<reference evidence="12 13" key="1">
    <citation type="submission" date="2014-04" db="EMBL/GenBank/DDBJ databases">
        <authorList>
            <consortium name="DOE Joint Genome Institute"/>
            <person name="Kuo A."/>
            <person name="Kohler A."/>
            <person name="Nagy L.G."/>
            <person name="Floudas D."/>
            <person name="Copeland A."/>
            <person name="Barry K.W."/>
            <person name="Cichocki N."/>
            <person name="Veneault-Fourrey C."/>
            <person name="LaButti K."/>
            <person name="Lindquist E.A."/>
            <person name="Lipzen A."/>
            <person name="Lundell T."/>
            <person name="Morin E."/>
            <person name="Murat C."/>
            <person name="Sun H."/>
            <person name="Tunlid A."/>
            <person name="Henrissat B."/>
            <person name="Grigoriev I.V."/>
            <person name="Hibbett D.S."/>
            <person name="Martin F."/>
            <person name="Nordberg H.P."/>
            <person name="Cantor M.N."/>
            <person name="Hua S.X."/>
        </authorList>
    </citation>
    <scope>NUCLEOTIDE SEQUENCE [LARGE SCALE GENOMIC DNA]</scope>
    <source>
        <strain evidence="12 13">LaAM-08-1</strain>
    </source>
</reference>
<sequence>MSSKLQSSGAIPSSNWRALQKTLGKDKKSAGKKSVDGKSSSRKRRKLEHAETEKKKERSPSSSPEPVTKKSWASRVLLDDSAASLSSSPDIKNGESLSALRDMVHGRVEYNANQRLPGKYLAIDCEMVGVGLEGAESSLARVSLVNFYGAEILDLFVRQRERVVDYRTQWSGIRDTDMLHAKPFGEVQKQVADLLEDRILVGHAVHNDLKALLLSHPWASKRDTQYYAYKGGLTKSKRIALRNLVKQELDLVIQEGEHSSVTDARATMAVFRLHRKDWEKGNRPIPLQGESAATAGTKRKRGDGDAAEKEEEGNDGGEVVKPSSTKKEKKKKKKVNSQEYPGGGRKGVSSGLSTVVRHGPGKEKEKTQWWKQLPTVTMPGSKGSVRIGKSTL</sequence>
<feature type="region of interest" description="Disordered" evidence="10">
    <location>
        <begin position="280"/>
        <end position="392"/>
    </location>
</feature>
<protein>
    <recommendedName>
        <fullName evidence="3">RNA exonuclease 4</fullName>
    </recommendedName>
</protein>
<evidence type="ECO:0000256" key="2">
    <source>
        <dbReference type="ARBA" id="ARBA00010489"/>
    </source>
</evidence>
<dbReference type="GO" id="GO:0006364">
    <property type="term" value="P:rRNA processing"/>
    <property type="evidence" value="ECO:0007669"/>
    <property type="project" value="UniProtKB-KW"/>
</dbReference>
<feature type="compositionally biased region" description="Basic and acidic residues" evidence="10">
    <location>
        <begin position="48"/>
        <end position="59"/>
    </location>
</feature>
<keyword evidence="5" id="KW-0540">Nuclease</keyword>
<dbReference type="InterPro" id="IPR036397">
    <property type="entry name" value="RNaseH_sf"/>
</dbReference>
<dbReference type="Proteomes" id="UP000054477">
    <property type="component" value="Unassembled WGS sequence"/>
</dbReference>
<dbReference type="PANTHER" id="PTHR12801">
    <property type="entry name" value="RNA EXONUCLEASE REXO1 / RECO3 FAMILY MEMBER-RELATED"/>
    <property type="match status" value="1"/>
</dbReference>